<reference evidence="2 3" key="1">
    <citation type="journal article" date="2020" name="ISME J.">
        <title>Uncovering the hidden diversity of litter-decomposition mechanisms in mushroom-forming fungi.</title>
        <authorList>
            <person name="Floudas D."/>
            <person name="Bentzer J."/>
            <person name="Ahren D."/>
            <person name="Johansson T."/>
            <person name="Persson P."/>
            <person name="Tunlid A."/>
        </authorList>
    </citation>
    <scope>NUCLEOTIDE SEQUENCE [LARGE SCALE GENOMIC DNA]</scope>
    <source>
        <strain evidence="2 3">CBS 406.79</strain>
    </source>
</reference>
<feature type="compositionally biased region" description="Acidic residues" evidence="1">
    <location>
        <begin position="89"/>
        <end position="113"/>
    </location>
</feature>
<accession>A0A8H5HCE2</accession>
<name>A0A8H5HCE2_9AGAR</name>
<evidence type="ECO:0000313" key="3">
    <source>
        <dbReference type="Proteomes" id="UP000518752"/>
    </source>
</evidence>
<feature type="region of interest" description="Disordered" evidence="1">
    <location>
        <begin position="220"/>
        <end position="258"/>
    </location>
</feature>
<feature type="compositionally biased region" description="Basic and acidic residues" evidence="1">
    <location>
        <begin position="221"/>
        <end position="233"/>
    </location>
</feature>
<comment type="caution">
    <text evidence="2">The sequence shown here is derived from an EMBL/GenBank/DDBJ whole genome shotgun (WGS) entry which is preliminary data.</text>
</comment>
<organism evidence="2 3">
    <name type="scientific">Collybiopsis confluens</name>
    <dbReference type="NCBI Taxonomy" id="2823264"/>
    <lineage>
        <taxon>Eukaryota</taxon>
        <taxon>Fungi</taxon>
        <taxon>Dikarya</taxon>
        <taxon>Basidiomycota</taxon>
        <taxon>Agaricomycotina</taxon>
        <taxon>Agaricomycetes</taxon>
        <taxon>Agaricomycetidae</taxon>
        <taxon>Agaricales</taxon>
        <taxon>Marasmiineae</taxon>
        <taxon>Omphalotaceae</taxon>
        <taxon>Collybiopsis</taxon>
    </lineage>
</organism>
<feature type="compositionally biased region" description="Polar residues" evidence="1">
    <location>
        <begin position="234"/>
        <end position="253"/>
    </location>
</feature>
<gene>
    <name evidence="2" type="ORF">D9757_007149</name>
</gene>
<dbReference type="AlphaFoldDB" id="A0A8H5HCE2"/>
<evidence type="ECO:0008006" key="4">
    <source>
        <dbReference type="Google" id="ProtNLM"/>
    </source>
</evidence>
<evidence type="ECO:0000313" key="2">
    <source>
        <dbReference type="EMBL" id="KAF5380743.1"/>
    </source>
</evidence>
<keyword evidence="3" id="KW-1185">Reference proteome</keyword>
<evidence type="ECO:0000256" key="1">
    <source>
        <dbReference type="SAM" id="MobiDB-lite"/>
    </source>
</evidence>
<dbReference type="Proteomes" id="UP000518752">
    <property type="component" value="Unassembled WGS sequence"/>
</dbReference>
<protein>
    <recommendedName>
        <fullName evidence="4">F-box domain-containing protein</fullName>
    </recommendedName>
</protein>
<proteinExistence type="predicted"/>
<dbReference type="EMBL" id="JAACJN010000062">
    <property type="protein sequence ID" value="KAF5380743.1"/>
    <property type="molecule type" value="Genomic_DNA"/>
</dbReference>
<feature type="region of interest" description="Disordered" evidence="1">
    <location>
        <begin position="79"/>
        <end position="122"/>
    </location>
</feature>
<sequence>MELSLEAYRIIVNNIQSRADLAILCLVSRAFRRVAERALYNTLYMRQVGRSRTLCEMLTGQPRIAALVEALDIAIELDERPGDGGASTVDEDEEEGEGGEDGKEDDSGNEVEDRENSGEDERIEMAPALALSLDQSDARQDIWLAISRSLQNMSGLQHLNIFINGLSSPGNLSWILTDCHFRLKSFHSDMKWDEGLVQFLNGQSEVVDLYLGDYDEGEESLEGKVDVQDESQEHQSPSPGHHQSTLPTPTSGGNMPVSARPQLVLSSFSLPRLTTLECTFSEAAIALVPGRPVSRLKTCFTSTDPAGKSLETQLLFTALAKASIVSRSGMPSVSLSPRHPKSARDTKFVGGWLALDIADAEYEEDFSMELLQKVVSLTLTGVRPRSSAKGTLRYLGTLVLPVGGTELRRLCSIELEVSSWHPSPASLGAVAFRALSNELRLYCPGIIRIVFISMSPSADVGERTTVEYVKGEAVARVDRETMYGNGIGLSESLWRDA</sequence>
<dbReference type="OrthoDB" id="3188866at2759"/>